<dbReference type="EMBL" id="OZ034819">
    <property type="protein sequence ID" value="CAL1392136.1"/>
    <property type="molecule type" value="Genomic_DNA"/>
</dbReference>
<dbReference type="Proteomes" id="UP001497516">
    <property type="component" value="Chromosome 6"/>
</dbReference>
<sequence>MLNTSTFDHRLVESGGELLQLLICMRGTGQYDVEFLQVYKLTRSRSLSASSSSSSSYSWVQVKSLEGREIFVSRLSAFSCSPKPGQKGPKPNCIYFFQHGYRTIAFDVETGQSSLFLLAPPKVDLYPDSPTFSIAFLSYDRGQTMTATRHGSSGFAGQLCRRKVENFGTHQVIGRRMVGGKSRL</sequence>
<organism evidence="2 3">
    <name type="scientific">Linum trigynum</name>
    <dbReference type="NCBI Taxonomy" id="586398"/>
    <lineage>
        <taxon>Eukaryota</taxon>
        <taxon>Viridiplantae</taxon>
        <taxon>Streptophyta</taxon>
        <taxon>Embryophyta</taxon>
        <taxon>Tracheophyta</taxon>
        <taxon>Spermatophyta</taxon>
        <taxon>Magnoliopsida</taxon>
        <taxon>eudicotyledons</taxon>
        <taxon>Gunneridae</taxon>
        <taxon>Pentapetalae</taxon>
        <taxon>rosids</taxon>
        <taxon>fabids</taxon>
        <taxon>Malpighiales</taxon>
        <taxon>Linaceae</taxon>
        <taxon>Linum</taxon>
    </lineage>
</organism>
<dbReference type="InterPro" id="IPR005174">
    <property type="entry name" value="KIB1-4_b-propeller"/>
</dbReference>
<reference evidence="2 3" key="1">
    <citation type="submission" date="2024-04" db="EMBL/GenBank/DDBJ databases">
        <authorList>
            <person name="Fracassetti M."/>
        </authorList>
    </citation>
    <scope>NUCLEOTIDE SEQUENCE [LARGE SCALE GENOMIC DNA]</scope>
</reference>
<gene>
    <name evidence="2" type="ORF">LTRI10_LOCUS32804</name>
</gene>
<dbReference type="AlphaFoldDB" id="A0AAV2F1M0"/>
<evidence type="ECO:0000313" key="2">
    <source>
        <dbReference type="EMBL" id="CAL1392136.1"/>
    </source>
</evidence>
<feature type="domain" description="KIB1-4 beta-propeller" evidence="1">
    <location>
        <begin position="7"/>
        <end position="98"/>
    </location>
</feature>
<evidence type="ECO:0000313" key="3">
    <source>
        <dbReference type="Proteomes" id="UP001497516"/>
    </source>
</evidence>
<proteinExistence type="predicted"/>
<keyword evidence="3" id="KW-1185">Reference proteome</keyword>
<protein>
    <recommendedName>
        <fullName evidence="1">KIB1-4 beta-propeller domain-containing protein</fullName>
    </recommendedName>
</protein>
<evidence type="ECO:0000259" key="1">
    <source>
        <dbReference type="Pfam" id="PF03478"/>
    </source>
</evidence>
<dbReference type="Pfam" id="PF03478">
    <property type="entry name" value="Beta-prop_KIB1-4"/>
    <property type="match status" value="1"/>
</dbReference>
<accession>A0AAV2F1M0</accession>
<name>A0AAV2F1M0_9ROSI</name>